<comment type="caution">
    <text evidence="6">The sequence shown here is derived from an EMBL/GenBank/DDBJ whole genome shotgun (WGS) entry which is preliminary data.</text>
</comment>
<evidence type="ECO:0000256" key="5">
    <source>
        <dbReference type="ARBA" id="ARBA00035339"/>
    </source>
</evidence>
<keyword evidence="2" id="KW-0689">Ribosomal protein</keyword>
<dbReference type="PROSITE" id="PS00051">
    <property type="entry name" value="RIBOSOMAL_L39E"/>
    <property type="match status" value="1"/>
</dbReference>
<dbReference type="Gene3D" id="1.10.1620.10">
    <property type="entry name" value="Ribosomal protein L39e"/>
    <property type="match status" value="1"/>
</dbReference>
<dbReference type="EMBL" id="CAJMWR010000761">
    <property type="protein sequence ID" value="CAE6399660.1"/>
    <property type="molecule type" value="Genomic_DNA"/>
</dbReference>
<dbReference type="FunFam" id="1.10.1620.10:FF:000001">
    <property type="entry name" value="60S ribosomal protein-like L39"/>
    <property type="match status" value="1"/>
</dbReference>
<dbReference type="InterPro" id="IPR023626">
    <property type="entry name" value="Ribosomal_eL39_dom_sf"/>
</dbReference>
<name>A0A8H3A8Y6_9AGAM</name>
<evidence type="ECO:0000313" key="6">
    <source>
        <dbReference type="EMBL" id="CAE6399660.1"/>
    </source>
</evidence>
<dbReference type="PANTHER" id="PTHR19970:SF0">
    <property type="entry name" value="LARGE RIBOSOMAL SUBUNIT PROTEIN EL39"/>
    <property type="match status" value="1"/>
</dbReference>
<evidence type="ECO:0000256" key="3">
    <source>
        <dbReference type="ARBA" id="ARBA00023274"/>
    </source>
</evidence>
<dbReference type="PANTHER" id="PTHR19970">
    <property type="entry name" value="RIBOSOMAL PROTEIN L39E"/>
    <property type="match status" value="1"/>
</dbReference>
<sequence length="94" mass="10768">FHAKAPGPAKIPKYDGHALTGDVLESNGEVSLLVSCFAKQAEKGPSQKTFRTKRILAKAARQNRPLPQWFRLKTDSKIQYNAKRRHWRRTKLNI</sequence>
<organism evidence="6 7">
    <name type="scientific">Rhizoctonia solani</name>
    <dbReference type="NCBI Taxonomy" id="456999"/>
    <lineage>
        <taxon>Eukaryota</taxon>
        <taxon>Fungi</taxon>
        <taxon>Dikarya</taxon>
        <taxon>Basidiomycota</taxon>
        <taxon>Agaricomycotina</taxon>
        <taxon>Agaricomycetes</taxon>
        <taxon>Cantharellales</taxon>
        <taxon>Ceratobasidiaceae</taxon>
        <taxon>Rhizoctonia</taxon>
    </lineage>
</organism>
<dbReference type="InterPro" id="IPR020083">
    <property type="entry name" value="Ribosomal_eL39_CS"/>
</dbReference>
<dbReference type="SUPFAM" id="SSF48662">
    <property type="entry name" value="Ribosomal protein L39e"/>
    <property type="match status" value="1"/>
</dbReference>
<accession>A0A8H3A8Y6</accession>
<dbReference type="InterPro" id="IPR000077">
    <property type="entry name" value="Ribosomal_eL39"/>
</dbReference>
<dbReference type="AlphaFoldDB" id="A0A8H3A8Y6"/>
<keyword evidence="3" id="KW-0687">Ribonucleoprotein</keyword>
<feature type="non-terminal residue" evidence="6">
    <location>
        <position position="1"/>
    </location>
</feature>
<dbReference type="Pfam" id="PF00832">
    <property type="entry name" value="Ribosomal_L39"/>
    <property type="match status" value="1"/>
</dbReference>
<protein>
    <recommendedName>
        <fullName evidence="4">Large ribosomal subunit protein eL39</fullName>
    </recommendedName>
    <alternativeName>
        <fullName evidence="5">60S ribosomal protein L39</fullName>
    </alternativeName>
</protein>
<evidence type="ECO:0000256" key="4">
    <source>
        <dbReference type="ARBA" id="ARBA00035234"/>
    </source>
</evidence>
<comment type="similarity">
    <text evidence="1">Belongs to the eukaryotic ribosomal protein eL39 family.</text>
</comment>
<proteinExistence type="inferred from homology"/>
<dbReference type="GO" id="GO:0003735">
    <property type="term" value="F:structural constituent of ribosome"/>
    <property type="evidence" value="ECO:0007669"/>
    <property type="project" value="InterPro"/>
</dbReference>
<evidence type="ECO:0000313" key="7">
    <source>
        <dbReference type="Proteomes" id="UP000663840"/>
    </source>
</evidence>
<evidence type="ECO:0000256" key="1">
    <source>
        <dbReference type="ARBA" id="ARBA00009339"/>
    </source>
</evidence>
<evidence type="ECO:0000256" key="2">
    <source>
        <dbReference type="ARBA" id="ARBA00022980"/>
    </source>
</evidence>
<dbReference type="Proteomes" id="UP000663840">
    <property type="component" value="Unassembled WGS sequence"/>
</dbReference>
<gene>
    <name evidence="6" type="ORF">RDB_LOCUS35653</name>
</gene>
<dbReference type="GO" id="GO:0006412">
    <property type="term" value="P:translation"/>
    <property type="evidence" value="ECO:0007669"/>
    <property type="project" value="InterPro"/>
</dbReference>
<dbReference type="GO" id="GO:0022625">
    <property type="term" value="C:cytosolic large ribosomal subunit"/>
    <property type="evidence" value="ECO:0007669"/>
    <property type="project" value="TreeGrafter"/>
</dbReference>
<reference evidence="6" key="1">
    <citation type="submission" date="2021-01" db="EMBL/GenBank/DDBJ databases">
        <authorList>
            <person name="Kaushik A."/>
        </authorList>
    </citation>
    <scope>NUCLEOTIDE SEQUENCE</scope>
    <source>
        <strain evidence="6">AG1-1A</strain>
    </source>
</reference>